<gene>
    <name evidence="3" type="ORF">PHLGIDRAFT_121782</name>
</gene>
<dbReference type="HOGENOM" id="CLU_2237571_0_0_1"/>
<evidence type="ECO:0000313" key="4">
    <source>
        <dbReference type="Proteomes" id="UP000053257"/>
    </source>
</evidence>
<keyword evidence="4" id="KW-1185">Reference proteome</keyword>
<feature type="transmembrane region" description="Helical" evidence="1">
    <location>
        <begin position="21"/>
        <end position="39"/>
    </location>
</feature>
<evidence type="ECO:0000256" key="1">
    <source>
        <dbReference type="SAM" id="Phobius"/>
    </source>
</evidence>
<accession>A0A0C3S4Y0</accession>
<evidence type="ECO:0000259" key="2">
    <source>
        <dbReference type="Pfam" id="PF20151"/>
    </source>
</evidence>
<organism evidence="3 4">
    <name type="scientific">Phlebiopsis gigantea (strain 11061_1 CR5-6)</name>
    <name type="common">White-rot fungus</name>
    <name type="synonym">Peniophora gigantea</name>
    <dbReference type="NCBI Taxonomy" id="745531"/>
    <lineage>
        <taxon>Eukaryota</taxon>
        <taxon>Fungi</taxon>
        <taxon>Dikarya</taxon>
        <taxon>Basidiomycota</taxon>
        <taxon>Agaricomycotina</taxon>
        <taxon>Agaricomycetes</taxon>
        <taxon>Polyporales</taxon>
        <taxon>Phanerochaetaceae</taxon>
        <taxon>Phlebiopsis</taxon>
    </lineage>
</organism>
<reference evidence="3 4" key="1">
    <citation type="journal article" date="2014" name="PLoS Genet.">
        <title>Analysis of the Phlebiopsis gigantea genome, transcriptome and secretome provides insight into its pioneer colonization strategies of wood.</title>
        <authorList>
            <person name="Hori C."/>
            <person name="Ishida T."/>
            <person name="Igarashi K."/>
            <person name="Samejima M."/>
            <person name="Suzuki H."/>
            <person name="Master E."/>
            <person name="Ferreira P."/>
            <person name="Ruiz-Duenas F.J."/>
            <person name="Held B."/>
            <person name="Canessa P."/>
            <person name="Larrondo L.F."/>
            <person name="Schmoll M."/>
            <person name="Druzhinina I.S."/>
            <person name="Kubicek C.P."/>
            <person name="Gaskell J.A."/>
            <person name="Kersten P."/>
            <person name="St John F."/>
            <person name="Glasner J."/>
            <person name="Sabat G."/>
            <person name="Splinter BonDurant S."/>
            <person name="Syed K."/>
            <person name="Yadav J."/>
            <person name="Mgbeahuruike A.C."/>
            <person name="Kovalchuk A."/>
            <person name="Asiegbu F.O."/>
            <person name="Lackner G."/>
            <person name="Hoffmeister D."/>
            <person name="Rencoret J."/>
            <person name="Gutierrez A."/>
            <person name="Sun H."/>
            <person name="Lindquist E."/>
            <person name="Barry K."/>
            <person name="Riley R."/>
            <person name="Grigoriev I.V."/>
            <person name="Henrissat B."/>
            <person name="Kues U."/>
            <person name="Berka R.M."/>
            <person name="Martinez A.T."/>
            <person name="Covert S.F."/>
            <person name="Blanchette R.A."/>
            <person name="Cullen D."/>
        </authorList>
    </citation>
    <scope>NUCLEOTIDE SEQUENCE [LARGE SCALE GENOMIC DNA]</scope>
    <source>
        <strain evidence="3 4">11061_1 CR5-6</strain>
    </source>
</reference>
<dbReference type="InterPro" id="IPR045340">
    <property type="entry name" value="DUF6533"/>
</dbReference>
<dbReference type="AlphaFoldDB" id="A0A0C3S4Y0"/>
<keyword evidence="1" id="KW-0472">Membrane</keyword>
<keyword evidence="1" id="KW-1133">Transmembrane helix</keyword>
<dbReference type="Proteomes" id="UP000053257">
    <property type="component" value="Unassembled WGS sequence"/>
</dbReference>
<name>A0A0C3S4Y0_PHLG1</name>
<dbReference type="EMBL" id="KN840627">
    <property type="protein sequence ID" value="KIP03225.1"/>
    <property type="molecule type" value="Genomic_DNA"/>
</dbReference>
<dbReference type="OrthoDB" id="2803882at2759"/>
<evidence type="ECO:0000313" key="3">
    <source>
        <dbReference type="EMBL" id="KIP03225.1"/>
    </source>
</evidence>
<sequence>MTLTREVSAEDAQNASQSIRLYLISALCALMLYEYFITFEHEVTIGWRRHVTVTSFLLLATRFLMLCMVVTGITAMLPMVSGWVTTFNGYIKLIILAKCIGSSTP</sequence>
<feature type="transmembrane region" description="Helical" evidence="1">
    <location>
        <begin position="59"/>
        <end position="84"/>
    </location>
</feature>
<feature type="domain" description="DUF6533" evidence="2">
    <location>
        <begin position="22"/>
        <end position="67"/>
    </location>
</feature>
<dbReference type="Pfam" id="PF20151">
    <property type="entry name" value="DUF6533"/>
    <property type="match status" value="1"/>
</dbReference>
<keyword evidence="1" id="KW-0812">Transmembrane</keyword>
<protein>
    <recommendedName>
        <fullName evidence="2">DUF6533 domain-containing protein</fullName>
    </recommendedName>
</protein>
<proteinExistence type="predicted"/>